<dbReference type="InterPro" id="IPR036318">
    <property type="entry name" value="FAD-bd_PCMH-like_sf"/>
</dbReference>
<dbReference type="Gene3D" id="3.30.70.2740">
    <property type="match status" value="1"/>
</dbReference>
<evidence type="ECO:0000256" key="7">
    <source>
        <dbReference type="ARBA" id="ARBA00038897"/>
    </source>
</evidence>
<dbReference type="EMBL" id="MGJM01000001">
    <property type="protein sequence ID" value="OGN07483.1"/>
    <property type="molecule type" value="Genomic_DNA"/>
</dbReference>
<keyword evidence="5" id="KW-0809">Transit peptide</keyword>
<evidence type="ECO:0000313" key="10">
    <source>
        <dbReference type="Proteomes" id="UP000177605"/>
    </source>
</evidence>
<proteinExistence type="inferred from homology"/>
<evidence type="ECO:0000313" key="9">
    <source>
        <dbReference type="EMBL" id="OGN07483.1"/>
    </source>
</evidence>
<dbReference type="Gene3D" id="1.10.45.10">
    <property type="entry name" value="Vanillyl-alcohol Oxidase, Chain A, domain 4"/>
    <property type="match status" value="1"/>
</dbReference>
<dbReference type="SUPFAM" id="SSF55103">
    <property type="entry name" value="FAD-linked oxidases, C-terminal domain"/>
    <property type="match status" value="1"/>
</dbReference>
<dbReference type="PANTHER" id="PTHR11748">
    <property type="entry name" value="D-LACTATE DEHYDROGENASE"/>
    <property type="match status" value="1"/>
</dbReference>
<dbReference type="Pfam" id="PF02913">
    <property type="entry name" value="FAD-oxidase_C"/>
    <property type="match status" value="1"/>
</dbReference>
<dbReference type="PANTHER" id="PTHR11748:SF111">
    <property type="entry name" value="D-LACTATE DEHYDROGENASE, MITOCHONDRIAL-RELATED"/>
    <property type="match status" value="1"/>
</dbReference>
<reference evidence="9 10" key="1">
    <citation type="journal article" date="2016" name="Nat. Commun.">
        <title>Thousands of microbial genomes shed light on interconnected biogeochemical processes in an aquifer system.</title>
        <authorList>
            <person name="Anantharaman K."/>
            <person name="Brown C.T."/>
            <person name="Hug L.A."/>
            <person name="Sharon I."/>
            <person name="Castelle C.J."/>
            <person name="Probst A.J."/>
            <person name="Thomas B.C."/>
            <person name="Singh A."/>
            <person name="Wilkins M.J."/>
            <person name="Karaoz U."/>
            <person name="Brodie E.L."/>
            <person name="Williams K.H."/>
            <person name="Hubbard S.S."/>
            <person name="Banfield J.F."/>
        </authorList>
    </citation>
    <scope>NUCLEOTIDE SEQUENCE [LARGE SCALE GENOMIC DNA]</scope>
</reference>
<dbReference type="InterPro" id="IPR016166">
    <property type="entry name" value="FAD-bd_PCMH"/>
</dbReference>
<keyword evidence="3" id="KW-0285">Flavoprotein</keyword>
<dbReference type="Proteomes" id="UP000177605">
    <property type="component" value="Unassembled WGS sequence"/>
</dbReference>
<comment type="caution">
    <text evidence="9">The sequence shown here is derived from an EMBL/GenBank/DDBJ whole genome shotgun (WGS) entry which is preliminary data.</text>
</comment>
<protein>
    <recommendedName>
        <fullName evidence="7">D-lactate dehydrogenase (cytochrome)</fullName>
        <ecNumber evidence="7">1.1.2.4</ecNumber>
    </recommendedName>
</protein>
<evidence type="ECO:0000256" key="4">
    <source>
        <dbReference type="ARBA" id="ARBA00022827"/>
    </source>
</evidence>
<evidence type="ECO:0000256" key="1">
    <source>
        <dbReference type="ARBA" id="ARBA00001974"/>
    </source>
</evidence>
<dbReference type="InterPro" id="IPR016167">
    <property type="entry name" value="FAD-bd_PCMH_sub1"/>
</dbReference>
<dbReference type="EC" id="1.1.2.4" evidence="7"/>
<evidence type="ECO:0000256" key="3">
    <source>
        <dbReference type="ARBA" id="ARBA00022630"/>
    </source>
</evidence>
<dbReference type="PROSITE" id="PS51387">
    <property type="entry name" value="FAD_PCMH"/>
    <property type="match status" value="1"/>
</dbReference>
<dbReference type="GO" id="GO:0004458">
    <property type="term" value="F:D-lactate dehydrogenase (cytochrome) activity"/>
    <property type="evidence" value="ECO:0007669"/>
    <property type="project" value="UniProtKB-EC"/>
</dbReference>
<accession>A0A1F8F2X8</accession>
<gene>
    <name evidence="9" type="ORF">A2669_02080</name>
</gene>
<organism evidence="9 10">
    <name type="scientific">Candidatus Yanofskybacteria bacterium RIFCSPHIGHO2_01_FULL_48_25b</name>
    <dbReference type="NCBI Taxonomy" id="1802672"/>
    <lineage>
        <taxon>Bacteria</taxon>
        <taxon>Candidatus Yanofskyibacteriota</taxon>
    </lineage>
</organism>
<evidence type="ECO:0000256" key="5">
    <source>
        <dbReference type="ARBA" id="ARBA00022946"/>
    </source>
</evidence>
<dbReference type="SUPFAM" id="SSF56176">
    <property type="entry name" value="FAD-binding/transporter-associated domain-like"/>
    <property type="match status" value="1"/>
</dbReference>
<dbReference type="AlphaFoldDB" id="A0A1F8F2X8"/>
<dbReference type="InterPro" id="IPR016164">
    <property type="entry name" value="FAD-linked_Oxase-like_C"/>
</dbReference>
<comment type="similarity">
    <text evidence="2">Belongs to the FAD-binding oxidoreductase/transferase type 4 family.</text>
</comment>
<name>A0A1F8F2X8_9BACT</name>
<keyword evidence="4" id="KW-0274">FAD</keyword>
<evidence type="ECO:0000256" key="6">
    <source>
        <dbReference type="ARBA" id="ARBA00023002"/>
    </source>
</evidence>
<dbReference type="InterPro" id="IPR006094">
    <property type="entry name" value="Oxid_FAD_bind_N"/>
</dbReference>
<dbReference type="Gene3D" id="3.30.43.10">
    <property type="entry name" value="Uridine Diphospho-n-acetylenolpyruvylglucosamine Reductase, domain 2"/>
    <property type="match status" value="1"/>
</dbReference>
<dbReference type="InterPro" id="IPR004113">
    <property type="entry name" value="FAD-bd_oxidored_4_C"/>
</dbReference>
<sequence length="553" mass="62227">MIEDLRGIVKGEISIEEEELKNKSRDASIFEVKPEAVVYPKDVEDLKNIVSWASECKAENPNLSLTARSAGTDMTGGPLNDSVILDFTRYFNRVGEVTAIPPDGGIAVVEPGVYYRDFEKETLAKNLLMPSYPASREICTVGGMAANNSGGEKSLRFGQTVRYVEELAVVLSDGNEYTLHGLDQNELAQKISQQDFEGEVYRRMRGLIEDNYDVILSAKPDVTKNSAGYLLWDVWPNRETFNLAKLFVGSQGTLGLITKIKFRLIRPKKYSKLLVIFLNDLAPLGELVKEVVKFKPESFEAFDDQALKLAVKFLPDIMKNIKTGAFSLALKFLPELGMMIMGGVPELVLIAEFTGETESEADDKLKMAEPAVKKKFPSLKTHITRSLEEAEKYWIMRRESFNLLRHHVQGKHTAPFIDDVIVHVDQLPEFLPRLKDLIGQYPGLTYTVAGHAGDANFHVIPLMDFSDEANQRIIPELSEKVYDLVVSMKGSITAEHNDGLIRTPYLEKMYGPKICELFRQTKEIFDPLNIFNPRKKVLPDKDFARTHIAKTNG</sequence>
<dbReference type="Pfam" id="PF01565">
    <property type="entry name" value="FAD_binding_4"/>
    <property type="match status" value="1"/>
</dbReference>
<evidence type="ECO:0000256" key="2">
    <source>
        <dbReference type="ARBA" id="ARBA00008000"/>
    </source>
</evidence>
<dbReference type="GO" id="GO:1903457">
    <property type="term" value="P:lactate catabolic process"/>
    <property type="evidence" value="ECO:0007669"/>
    <property type="project" value="TreeGrafter"/>
</dbReference>
<dbReference type="GO" id="GO:0071949">
    <property type="term" value="F:FAD binding"/>
    <property type="evidence" value="ECO:0007669"/>
    <property type="project" value="InterPro"/>
</dbReference>
<keyword evidence="6" id="KW-0560">Oxidoreductase</keyword>
<dbReference type="InterPro" id="IPR016169">
    <property type="entry name" value="FAD-bd_PCMH_sub2"/>
</dbReference>
<feature type="domain" description="FAD-binding PCMH-type" evidence="8">
    <location>
        <begin position="30"/>
        <end position="267"/>
    </location>
</feature>
<dbReference type="Gene3D" id="3.30.465.10">
    <property type="match status" value="1"/>
</dbReference>
<dbReference type="InterPro" id="IPR016171">
    <property type="entry name" value="Vanillyl_alc_oxidase_C-sub2"/>
</dbReference>
<dbReference type="GO" id="GO:0008720">
    <property type="term" value="F:D-lactate dehydrogenase (NAD+) activity"/>
    <property type="evidence" value="ECO:0007669"/>
    <property type="project" value="TreeGrafter"/>
</dbReference>
<comment type="cofactor">
    <cofactor evidence="1">
        <name>FAD</name>
        <dbReference type="ChEBI" id="CHEBI:57692"/>
    </cofactor>
</comment>
<evidence type="ECO:0000259" key="8">
    <source>
        <dbReference type="PROSITE" id="PS51387"/>
    </source>
</evidence>